<name>A0A3Q3B5A0_KRYMA</name>
<dbReference type="SUPFAM" id="SSF48726">
    <property type="entry name" value="Immunoglobulin"/>
    <property type="match status" value="3"/>
</dbReference>
<dbReference type="OrthoDB" id="5843397at2759"/>
<dbReference type="KEGG" id="kmr:108241959"/>
<protein>
    <submittedName>
        <fullName evidence="7">Si:dkey-238d18.5</fullName>
    </submittedName>
</protein>
<keyword evidence="5" id="KW-0732">Signal</keyword>
<dbReference type="AlphaFoldDB" id="A0A3Q3B5A0"/>
<accession>A0A3Q3B5A0</accession>
<dbReference type="Ensembl" id="ENSKMAT00000024517.1">
    <property type="protein sequence ID" value="ENSKMAP00000024211.1"/>
    <property type="gene ID" value="ENSKMAG00000017954.1"/>
</dbReference>
<evidence type="ECO:0000256" key="2">
    <source>
        <dbReference type="ARBA" id="ARBA00023136"/>
    </source>
</evidence>
<proteinExistence type="predicted"/>
<feature type="signal peptide" evidence="5">
    <location>
        <begin position="1"/>
        <end position="22"/>
    </location>
</feature>
<dbReference type="Proteomes" id="UP000264800">
    <property type="component" value="Unplaced"/>
</dbReference>
<feature type="transmembrane region" description="Helical" evidence="4">
    <location>
        <begin position="407"/>
        <end position="430"/>
    </location>
</feature>
<keyword evidence="4" id="KW-1133">Transmembrane helix</keyword>
<reference evidence="7" key="2">
    <citation type="submission" date="2025-09" db="UniProtKB">
        <authorList>
            <consortium name="Ensembl"/>
        </authorList>
    </citation>
    <scope>IDENTIFICATION</scope>
</reference>
<dbReference type="Pfam" id="PF08205">
    <property type="entry name" value="C2-set_2"/>
    <property type="match status" value="1"/>
</dbReference>
<evidence type="ECO:0000256" key="3">
    <source>
        <dbReference type="ARBA" id="ARBA00023157"/>
    </source>
</evidence>
<keyword evidence="4" id="KW-0812">Transmembrane</keyword>
<dbReference type="PANTHER" id="PTHR46484">
    <property type="entry name" value="SI:CH211-171H4.5-RELATED"/>
    <property type="match status" value="1"/>
</dbReference>
<dbReference type="SMART" id="SM00409">
    <property type="entry name" value="IG"/>
    <property type="match status" value="3"/>
</dbReference>
<dbReference type="GeneID" id="108241959"/>
<keyword evidence="3" id="KW-1015">Disulfide bond</keyword>
<dbReference type="InterPro" id="IPR036179">
    <property type="entry name" value="Ig-like_dom_sf"/>
</dbReference>
<keyword evidence="8" id="KW-1185">Reference proteome</keyword>
<dbReference type="PROSITE" id="PS50835">
    <property type="entry name" value="IG_LIKE"/>
    <property type="match status" value="2"/>
</dbReference>
<dbReference type="InterPro" id="IPR007110">
    <property type="entry name" value="Ig-like_dom"/>
</dbReference>
<feature type="domain" description="Ig-like" evidence="6">
    <location>
        <begin position="139"/>
        <end position="230"/>
    </location>
</feature>
<dbReference type="InterPro" id="IPR003599">
    <property type="entry name" value="Ig_sub"/>
</dbReference>
<evidence type="ECO:0000256" key="5">
    <source>
        <dbReference type="SAM" id="SignalP"/>
    </source>
</evidence>
<evidence type="ECO:0000259" key="6">
    <source>
        <dbReference type="PROSITE" id="PS50835"/>
    </source>
</evidence>
<evidence type="ECO:0000256" key="1">
    <source>
        <dbReference type="ARBA" id="ARBA00004167"/>
    </source>
</evidence>
<feature type="domain" description="Ig-like" evidence="6">
    <location>
        <begin position="235"/>
        <end position="314"/>
    </location>
</feature>
<dbReference type="OMA" id="SNCTISR"/>
<dbReference type="GeneTree" id="ENSGT01150000286924"/>
<dbReference type="InterPro" id="IPR013783">
    <property type="entry name" value="Ig-like_fold"/>
</dbReference>
<dbReference type="STRING" id="37003.ENSKMAP00000024211"/>
<organism evidence="7 8">
    <name type="scientific">Kryptolebias marmoratus</name>
    <name type="common">Mangrove killifish</name>
    <name type="synonym">Rivulus marmoratus</name>
    <dbReference type="NCBI Taxonomy" id="37003"/>
    <lineage>
        <taxon>Eukaryota</taxon>
        <taxon>Metazoa</taxon>
        <taxon>Chordata</taxon>
        <taxon>Craniata</taxon>
        <taxon>Vertebrata</taxon>
        <taxon>Euteleostomi</taxon>
        <taxon>Actinopterygii</taxon>
        <taxon>Neopterygii</taxon>
        <taxon>Teleostei</taxon>
        <taxon>Neoteleostei</taxon>
        <taxon>Acanthomorphata</taxon>
        <taxon>Ovalentaria</taxon>
        <taxon>Atherinomorphae</taxon>
        <taxon>Cyprinodontiformes</taxon>
        <taxon>Rivulidae</taxon>
        <taxon>Kryptolebias</taxon>
    </lineage>
</organism>
<dbReference type="InterPro" id="IPR013162">
    <property type="entry name" value="CD80_C2-set"/>
</dbReference>
<dbReference type="GO" id="GO:0016020">
    <property type="term" value="C:membrane"/>
    <property type="evidence" value="ECO:0007669"/>
    <property type="project" value="UniProtKB-SubCell"/>
</dbReference>
<evidence type="ECO:0000313" key="7">
    <source>
        <dbReference type="Ensembl" id="ENSKMAP00000024211.1"/>
    </source>
</evidence>
<keyword evidence="2 4" id="KW-0472">Membrane</keyword>
<comment type="subcellular location">
    <subcellularLocation>
        <location evidence="1">Membrane</location>
        <topology evidence="1">Single-pass membrane protein</topology>
    </subcellularLocation>
</comment>
<sequence>MGASRRALFLVCLWFKVFDSESSSWTATLPSTVEGLSGSCVVVPCSFAYPNPGKALTQFTGAWMDKNGYIFHPQESQILQEYRTRTKLLGDAANKNCSLLIDSLRPNDTGPFWFRIEIKDYDSFSYLNTKVSISVKREPDPIQLSVKDEMREKETVSASCSVSHSCPDSPPVFEWSHSGEALHLSQLNNGWWIATSVLTFHLTHADHGKLLQCNVTHKGGQTQSQHKTLQVKYAPMNVKVEYISDVGEGQTVGLTCSSYAHPPVSSYEWHNATGAQLYQGNLYVLPNVSRHVGELYCTAVNEVGRVTSSPVRLNVLYAPEINRESSCFSEADWVKCKCDVDSNPPSVVSFKLGDKILLGTTTDENGSYTIRGPRADFKAFEFVNCWANNTQGSANLSLHLHADDASWIIFIAAGAGGFLVLLLIAVGVFIKCRGRSGDTAALTMSTIMTEQAQENHKCATTKRNELYDDVPHSGIDADADNYYGNIGTDWDDPIYANV</sequence>
<feature type="chain" id="PRO_5018631486" evidence="5">
    <location>
        <begin position="23"/>
        <end position="498"/>
    </location>
</feature>
<dbReference type="RefSeq" id="XP_017281955.1">
    <property type="nucleotide sequence ID" value="XM_017426466.3"/>
</dbReference>
<dbReference type="Gene3D" id="2.60.40.10">
    <property type="entry name" value="Immunoglobulins"/>
    <property type="match status" value="3"/>
</dbReference>
<dbReference type="PANTHER" id="PTHR46484:SF1">
    <property type="entry name" value="SCHWANN CELL MYELIN PROTEIN-RELATED"/>
    <property type="match status" value="1"/>
</dbReference>
<evidence type="ECO:0000313" key="8">
    <source>
        <dbReference type="Proteomes" id="UP000264800"/>
    </source>
</evidence>
<evidence type="ECO:0000256" key="4">
    <source>
        <dbReference type="SAM" id="Phobius"/>
    </source>
</evidence>
<reference evidence="7" key="1">
    <citation type="submission" date="2025-08" db="UniProtKB">
        <authorList>
            <consortium name="Ensembl"/>
        </authorList>
    </citation>
    <scope>IDENTIFICATION</scope>
</reference>